<organism evidence="8 9">
    <name type="scientific">Lysobacter korlensis</name>
    <dbReference type="NCBI Taxonomy" id="553636"/>
    <lineage>
        <taxon>Bacteria</taxon>
        <taxon>Pseudomonadati</taxon>
        <taxon>Pseudomonadota</taxon>
        <taxon>Gammaproteobacteria</taxon>
        <taxon>Lysobacterales</taxon>
        <taxon>Lysobacteraceae</taxon>
        <taxon>Lysobacter</taxon>
    </lineage>
</organism>
<dbReference type="PIRSF" id="PIRSF000722">
    <property type="entry name" value="Acetate_prop_kin"/>
    <property type="match status" value="1"/>
</dbReference>
<comment type="cofactor">
    <cofactor evidence="6">
        <name>Mg(2+)</name>
        <dbReference type="ChEBI" id="CHEBI:18420"/>
    </cofactor>
    <cofactor evidence="6">
        <name>Mn(2+)</name>
        <dbReference type="ChEBI" id="CHEBI:29035"/>
    </cofactor>
    <text evidence="6">Mg(2+). Can also accept Mn(2+).</text>
</comment>
<keyword evidence="3 6" id="KW-0547">Nucleotide-binding</keyword>
<keyword evidence="6" id="KW-0460">Magnesium</keyword>
<feature type="binding site" evidence="6">
    <location>
        <position position="8"/>
    </location>
    <ligand>
        <name>Mg(2+)</name>
        <dbReference type="ChEBI" id="CHEBI:18420"/>
    </ligand>
</feature>
<name>A0ABV6RZB3_9GAMM</name>
<comment type="caution">
    <text evidence="8">The sequence shown here is derived from an EMBL/GenBank/DDBJ whole genome shotgun (WGS) entry which is preliminary data.</text>
</comment>
<comment type="similarity">
    <text evidence="1 6 7">Belongs to the acetokinase family.</text>
</comment>
<dbReference type="Pfam" id="PF00871">
    <property type="entry name" value="Acetate_kinase"/>
    <property type="match status" value="1"/>
</dbReference>
<evidence type="ECO:0000256" key="4">
    <source>
        <dbReference type="ARBA" id="ARBA00022777"/>
    </source>
</evidence>
<evidence type="ECO:0000256" key="5">
    <source>
        <dbReference type="ARBA" id="ARBA00022840"/>
    </source>
</evidence>
<dbReference type="CDD" id="cd24010">
    <property type="entry name" value="ASKHA_NBD_AcK_PK"/>
    <property type="match status" value="1"/>
</dbReference>
<dbReference type="NCBIfam" id="TIGR00016">
    <property type="entry name" value="ackA"/>
    <property type="match status" value="1"/>
</dbReference>
<reference evidence="8 9" key="1">
    <citation type="submission" date="2024-09" db="EMBL/GenBank/DDBJ databases">
        <authorList>
            <person name="Sun Q."/>
            <person name="Mori K."/>
        </authorList>
    </citation>
    <scope>NUCLEOTIDE SEQUENCE [LARGE SCALE GENOMIC DNA]</scope>
    <source>
        <strain evidence="8 9">KCTC 23076</strain>
    </source>
</reference>
<evidence type="ECO:0000256" key="7">
    <source>
        <dbReference type="RuleBase" id="RU003835"/>
    </source>
</evidence>
<feature type="binding site" evidence="6">
    <location>
        <begin position="307"/>
        <end position="311"/>
    </location>
    <ligand>
        <name>ATP</name>
        <dbReference type="ChEBI" id="CHEBI:30616"/>
    </ligand>
</feature>
<feature type="binding site" evidence="6">
    <location>
        <begin position="185"/>
        <end position="189"/>
    </location>
    <ligand>
        <name>ATP</name>
        <dbReference type="ChEBI" id="CHEBI:30616"/>
    </ligand>
</feature>
<dbReference type="SUPFAM" id="SSF53067">
    <property type="entry name" value="Actin-like ATPase domain"/>
    <property type="match status" value="2"/>
</dbReference>
<dbReference type="Gene3D" id="3.30.420.40">
    <property type="match status" value="2"/>
</dbReference>
<evidence type="ECO:0000313" key="8">
    <source>
        <dbReference type="EMBL" id="MFC0681939.1"/>
    </source>
</evidence>
<dbReference type="EMBL" id="JBHLTG010000010">
    <property type="protein sequence ID" value="MFC0681939.1"/>
    <property type="molecule type" value="Genomic_DNA"/>
</dbReference>
<comment type="subcellular location">
    <subcellularLocation>
        <location evidence="6">Cytoplasm</location>
    </subcellularLocation>
</comment>
<dbReference type="PANTHER" id="PTHR21060">
    <property type="entry name" value="ACETATE KINASE"/>
    <property type="match status" value="1"/>
</dbReference>
<dbReference type="PROSITE" id="PS01076">
    <property type="entry name" value="ACETATE_KINASE_2"/>
    <property type="match status" value="1"/>
</dbReference>
<feature type="binding site" evidence="6">
    <location>
        <position position="361"/>
    </location>
    <ligand>
        <name>Mg(2+)</name>
        <dbReference type="ChEBI" id="CHEBI:18420"/>
    </ligand>
</feature>
<dbReference type="PANTHER" id="PTHR21060:SF15">
    <property type="entry name" value="ACETATE KINASE-RELATED"/>
    <property type="match status" value="1"/>
</dbReference>
<evidence type="ECO:0000256" key="2">
    <source>
        <dbReference type="ARBA" id="ARBA00022679"/>
    </source>
</evidence>
<keyword evidence="4 6" id="KW-0418">Kinase</keyword>
<evidence type="ECO:0000256" key="3">
    <source>
        <dbReference type="ARBA" id="ARBA00022741"/>
    </source>
</evidence>
<comment type="pathway">
    <text evidence="6">Metabolic intermediate biosynthesis; acetyl-CoA biosynthesis; acetyl-CoA from acetate: step 1/2.</text>
</comment>
<protein>
    <recommendedName>
        <fullName evidence="6">Acetate kinase</fullName>
        <ecNumber evidence="6">2.7.2.1</ecNumber>
    </recommendedName>
    <alternativeName>
        <fullName evidence="6">Acetokinase</fullName>
    </alternativeName>
</protein>
<dbReference type="RefSeq" id="WP_386675488.1">
    <property type="nucleotide sequence ID" value="NZ_JBHLTG010000010.1"/>
</dbReference>
<accession>A0ABV6RZB3</accession>
<dbReference type="InterPro" id="IPR004372">
    <property type="entry name" value="Ac/propionate_kinase"/>
</dbReference>
<feature type="binding site" evidence="6">
    <location>
        <position position="15"/>
    </location>
    <ligand>
        <name>ATP</name>
        <dbReference type="ChEBI" id="CHEBI:30616"/>
    </ligand>
</feature>
<keyword evidence="9" id="KW-1185">Reference proteome</keyword>
<feature type="binding site" evidence="6">
    <location>
        <position position="68"/>
    </location>
    <ligand>
        <name>substrate</name>
    </ligand>
</feature>
<keyword evidence="6" id="KW-0963">Cytoplasm</keyword>
<comment type="subunit">
    <text evidence="6">Homodimer.</text>
</comment>
<keyword evidence="2 6" id="KW-0808">Transferase</keyword>
<keyword evidence="5 6" id="KW-0067">ATP-binding</keyword>
<dbReference type="GO" id="GO:0016301">
    <property type="term" value="F:kinase activity"/>
    <property type="evidence" value="ECO:0007669"/>
    <property type="project" value="UniProtKB-KW"/>
</dbReference>
<feature type="site" description="Transition state stabilizer" evidence="6">
    <location>
        <position position="218"/>
    </location>
</feature>
<dbReference type="EC" id="2.7.2.1" evidence="6"/>
<feature type="binding site" evidence="6">
    <location>
        <begin position="259"/>
        <end position="261"/>
    </location>
    <ligand>
        <name>ATP</name>
        <dbReference type="ChEBI" id="CHEBI:30616"/>
    </ligand>
</feature>
<keyword evidence="6" id="KW-0479">Metal-binding</keyword>
<dbReference type="InterPro" id="IPR000890">
    <property type="entry name" value="Aliphatic_acid_kin_short-chain"/>
</dbReference>
<evidence type="ECO:0000256" key="6">
    <source>
        <dbReference type="HAMAP-Rule" id="MF_00020"/>
    </source>
</evidence>
<proteinExistence type="inferred from homology"/>
<dbReference type="PRINTS" id="PR00471">
    <property type="entry name" value="ACETATEKNASE"/>
</dbReference>
<comment type="catalytic activity">
    <reaction evidence="6">
        <text>acetate + ATP = acetyl phosphate + ADP</text>
        <dbReference type="Rhea" id="RHEA:11352"/>
        <dbReference type="ChEBI" id="CHEBI:22191"/>
        <dbReference type="ChEBI" id="CHEBI:30089"/>
        <dbReference type="ChEBI" id="CHEBI:30616"/>
        <dbReference type="ChEBI" id="CHEBI:456216"/>
        <dbReference type="EC" id="2.7.2.1"/>
    </reaction>
</comment>
<evidence type="ECO:0000313" key="9">
    <source>
        <dbReference type="Proteomes" id="UP001589896"/>
    </source>
</evidence>
<comment type="function">
    <text evidence="6">Catalyzes the formation of acetyl phosphate from acetate and ATP. Can also catalyze the reverse reaction.</text>
</comment>
<dbReference type="InterPro" id="IPR043129">
    <property type="entry name" value="ATPase_NBD"/>
</dbReference>
<feature type="active site" description="Proton donor/acceptor" evidence="6">
    <location>
        <position position="125"/>
    </location>
</feature>
<sequence>MTTVFVVNTGSSSIKYQLIDLDAERPLASGLLERVGEPGSGIPDHESGLRAILADLDPGIEIAAVGHRVVHGGDRFSGPTVIDEAVVQAIEDVSVLAPLHNPANLAGIRAARAALPDVPHVAIFDTAFHATLPPAAYTYAIDANLAAEHRIRRYGFHGTSHKYVSERAAELIGRPIEELRIIVLHLGNGASATAVRGGISIDTSMGMTPAQGLVMGTRSGDIDPAVLVHLHRVAGLDVDQLDELVNRRSGLLGMTGTGDMRDVQAAAAAGDEVAEAALAVYRHRIRHYIGAYVAQLGGLDALVFTAGVGENNVPLRRRVLAGLEFFGIRVDDDRNELASKVPRFISPDDAPVAVLVIPTNEELEIARQTASVLAG</sequence>
<gene>
    <name evidence="6" type="primary">ackA</name>
    <name evidence="8" type="ORF">ACFFGH_29245</name>
</gene>
<dbReference type="HAMAP" id="MF_00020">
    <property type="entry name" value="Acetate_kinase"/>
    <property type="match status" value="1"/>
</dbReference>
<evidence type="ECO:0000256" key="1">
    <source>
        <dbReference type="ARBA" id="ARBA00008748"/>
    </source>
</evidence>
<dbReference type="Proteomes" id="UP001589896">
    <property type="component" value="Unassembled WGS sequence"/>
</dbReference>
<dbReference type="InterPro" id="IPR023865">
    <property type="entry name" value="Aliphatic_acid_kinase_CS"/>
</dbReference>
<feature type="site" description="Transition state stabilizer" evidence="6">
    <location>
        <position position="157"/>
    </location>
</feature>